<evidence type="ECO:0000256" key="1">
    <source>
        <dbReference type="ARBA" id="ARBA00010515"/>
    </source>
</evidence>
<sequence>MDSSTTTSTDSEVAYDIPPILKVYKNGRIERLEGVEVAPPGLDPETNVESKDIVISEKDGLSARLYIPKTTYAPQQKLPLLVYFHGGAFIIETPFSPNYHNLLNNIVSKANVIGVSVHYRRAPEHPVPVAHEDSWSALKWVASHVGENGVEEWLKNHADFEKVFFAGDSAGANIASYLGIRVGLEGLPGLKLEGVVLVHPYFWGTEPLECEVEQAEGAAKVHQLWRFTCPTTTGSDDPIINPGQDPNLGKLGLWESACFCGGEGFAEGQRFVL</sequence>
<accession>I1JEV7</accession>
<dbReference type="eggNOG" id="KOG1515">
    <property type="taxonomic scope" value="Eukaryota"/>
</dbReference>
<evidence type="ECO:0000313" key="4">
    <source>
        <dbReference type="EMBL" id="KRH71161.1"/>
    </source>
</evidence>
<evidence type="ECO:0000256" key="2">
    <source>
        <dbReference type="PROSITE-ProRule" id="PRU10038"/>
    </source>
</evidence>
<dbReference type="PROSITE" id="PS01174">
    <property type="entry name" value="LIPASE_GDXG_SER"/>
    <property type="match status" value="1"/>
</dbReference>
<evidence type="ECO:0000313" key="5">
    <source>
        <dbReference type="EnsemblPlants" id="KRH71161"/>
    </source>
</evidence>
<dbReference type="PANTHER" id="PTHR23024:SF619">
    <property type="entry name" value="CXE CARBOXYLESTERASE"/>
    <property type="match status" value="1"/>
</dbReference>
<name>I1JEV7_SOYBN</name>
<dbReference type="InterPro" id="IPR050466">
    <property type="entry name" value="Carboxylest/Gibb_receptor"/>
</dbReference>
<dbReference type="PaxDb" id="3847-GLYMA02G15130.1"/>
<dbReference type="PANTHER" id="PTHR23024">
    <property type="entry name" value="ARYLACETAMIDE DEACETYLASE"/>
    <property type="match status" value="1"/>
</dbReference>
<evidence type="ECO:0000313" key="6">
    <source>
        <dbReference type="Proteomes" id="UP000008827"/>
    </source>
</evidence>
<keyword evidence="6" id="KW-1185">Reference proteome</keyword>
<dbReference type="InterPro" id="IPR033140">
    <property type="entry name" value="Lipase_GDXG_put_SER_AS"/>
</dbReference>
<reference evidence="4" key="3">
    <citation type="submission" date="2018-07" db="EMBL/GenBank/DDBJ databases">
        <title>WGS assembly of Glycine max.</title>
        <authorList>
            <person name="Schmutz J."/>
            <person name="Cannon S."/>
            <person name="Schlueter J."/>
            <person name="Ma J."/>
            <person name="Mitros T."/>
            <person name="Nelson W."/>
            <person name="Hyten D."/>
            <person name="Song Q."/>
            <person name="Thelen J."/>
            <person name="Cheng J."/>
            <person name="Xu D."/>
            <person name="Hellsten U."/>
            <person name="May G."/>
            <person name="Yu Y."/>
            <person name="Sakurai T."/>
            <person name="Umezawa T."/>
            <person name="Bhattacharyya M."/>
            <person name="Sandhu D."/>
            <person name="Valliyodan B."/>
            <person name="Lindquist E."/>
            <person name="Peto M."/>
            <person name="Grant D."/>
            <person name="Shu S."/>
            <person name="Goodstein D."/>
            <person name="Barry K."/>
            <person name="Futrell-Griggs M."/>
            <person name="Abernathy B."/>
            <person name="Du J."/>
            <person name="Tian Z."/>
            <person name="Zhu L."/>
            <person name="Gill N."/>
            <person name="Joshi T."/>
            <person name="Libault M."/>
            <person name="Sethuraman A."/>
            <person name="Zhang X."/>
            <person name="Shinozaki K."/>
            <person name="Nguyen H."/>
            <person name="Wing R."/>
            <person name="Cregan P."/>
            <person name="Specht J."/>
            <person name="Grimwood J."/>
            <person name="Rokhsar D."/>
            <person name="Stacey G."/>
            <person name="Shoemaker R."/>
            <person name="Jackson S."/>
        </authorList>
    </citation>
    <scope>NUCLEOTIDE SEQUENCE</scope>
    <source>
        <tissue evidence="4">Callus</tissue>
    </source>
</reference>
<dbReference type="InParanoid" id="I1JEV7"/>
<feature type="active site" evidence="2">
    <location>
        <position position="169"/>
    </location>
</feature>
<dbReference type="Gramene" id="KRH71161">
    <property type="protein sequence ID" value="KRH71161"/>
    <property type="gene ID" value="GLYMA_02G133900"/>
</dbReference>
<dbReference type="SUPFAM" id="SSF53474">
    <property type="entry name" value="alpha/beta-Hydrolases"/>
    <property type="match status" value="1"/>
</dbReference>
<organism evidence="5">
    <name type="scientific">Glycine max</name>
    <name type="common">Soybean</name>
    <name type="synonym">Glycine hispida</name>
    <dbReference type="NCBI Taxonomy" id="3847"/>
    <lineage>
        <taxon>Eukaryota</taxon>
        <taxon>Viridiplantae</taxon>
        <taxon>Streptophyta</taxon>
        <taxon>Embryophyta</taxon>
        <taxon>Tracheophyta</taxon>
        <taxon>Spermatophyta</taxon>
        <taxon>Magnoliopsida</taxon>
        <taxon>eudicotyledons</taxon>
        <taxon>Gunneridae</taxon>
        <taxon>Pentapetalae</taxon>
        <taxon>rosids</taxon>
        <taxon>fabids</taxon>
        <taxon>Fabales</taxon>
        <taxon>Fabaceae</taxon>
        <taxon>Papilionoideae</taxon>
        <taxon>50 kb inversion clade</taxon>
        <taxon>NPAAA clade</taxon>
        <taxon>indigoferoid/millettioid clade</taxon>
        <taxon>Phaseoleae</taxon>
        <taxon>Glycine</taxon>
        <taxon>Glycine subgen. Soja</taxon>
    </lineage>
</organism>
<dbReference type="AlphaFoldDB" id="I1JEV7"/>
<dbReference type="Proteomes" id="UP000008827">
    <property type="component" value="Chromosome 2"/>
</dbReference>
<feature type="domain" description="Alpha/beta hydrolase fold-3" evidence="3">
    <location>
        <begin position="81"/>
        <end position="250"/>
    </location>
</feature>
<dbReference type="SMR" id="I1JEV7"/>
<dbReference type="InterPro" id="IPR013094">
    <property type="entry name" value="AB_hydrolase_3"/>
</dbReference>
<dbReference type="STRING" id="3847.I1JEV7"/>
<dbReference type="Gene3D" id="3.40.50.1820">
    <property type="entry name" value="alpha/beta hydrolase"/>
    <property type="match status" value="1"/>
</dbReference>
<reference evidence="4 5" key="1">
    <citation type="journal article" date="2010" name="Nature">
        <title>Genome sequence of the palaeopolyploid soybean.</title>
        <authorList>
            <person name="Schmutz J."/>
            <person name="Cannon S.B."/>
            <person name="Schlueter J."/>
            <person name="Ma J."/>
            <person name="Mitros T."/>
            <person name="Nelson W."/>
            <person name="Hyten D.L."/>
            <person name="Song Q."/>
            <person name="Thelen J.J."/>
            <person name="Cheng J."/>
            <person name="Xu D."/>
            <person name="Hellsten U."/>
            <person name="May G.D."/>
            <person name="Yu Y."/>
            <person name="Sakurai T."/>
            <person name="Umezawa T."/>
            <person name="Bhattacharyya M.K."/>
            <person name="Sandhu D."/>
            <person name="Valliyodan B."/>
            <person name="Lindquist E."/>
            <person name="Peto M."/>
            <person name="Grant D."/>
            <person name="Shu S."/>
            <person name="Goodstein D."/>
            <person name="Barry K."/>
            <person name="Futrell-Griggs M."/>
            <person name="Abernathy B."/>
            <person name="Du J."/>
            <person name="Tian Z."/>
            <person name="Zhu L."/>
            <person name="Gill N."/>
            <person name="Joshi T."/>
            <person name="Libault M."/>
            <person name="Sethuraman A."/>
            <person name="Zhang X.-C."/>
            <person name="Shinozaki K."/>
            <person name="Nguyen H.T."/>
            <person name="Wing R.A."/>
            <person name="Cregan P."/>
            <person name="Specht J."/>
            <person name="Grimwood J."/>
            <person name="Rokhsar D."/>
            <person name="Stacey G."/>
            <person name="Shoemaker R.C."/>
            <person name="Jackson S.A."/>
        </authorList>
    </citation>
    <scope>NUCLEOTIDE SEQUENCE [LARGE SCALE GENOMIC DNA]</scope>
    <source>
        <strain evidence="5">cv. Williams 82</strain>
        <tissue evidence="4">Callus</tissue>
    </source>
</reference>
<dbReference type="Pfam" id="PF07859">
    <property type="entry name" value="Abhydrolase_3"/>
    <property type="match status" value="1"/>
</dbReference>
<dbReference type="GO" id="GO:0016787">
    <property type="term" value="F:hydrolase activity"/>
    <property type="evidence" value="ECO:0007669"/>
    <property type="project" value="InterPro"/>
</dbReference>
<dbReference type="EMBL" id="CM000835">
    <property type="protein sequence ID" value="KRH71161.1"/>
    <property type="molecule type" value="Genomic_DNA"/>
</dbReference>
<comment type="similarity">
    <text evidence="1">Belongs to the 'GDXG' lipolytic enzyme family.</text>
</comment>
<gene>
    <name evidence="4" type="ORF">GLYMA_02G133900</name>
</gene>
<protein>
    <recommendedName>
        <fullName evidence="3">Alpha/beta hydrolase fold-3 domain-containing protein</fullName>
    </recommendedName>
</protein>
<evidence type="ECO:0000259" key="3">
    <source>
        <dbReference type="Pfam" id="PF07859"/>
    </source>
</evidence>
<proteinExistence type="inferred from homology"/>
<dbReference type="OMA" id="WAAIQWI"/>
<reference evidence="5" key="2">
    <citation type="submission" date="2018-02" db="UniProtKB">
        <authorList>
            <consortium name="EnsemblPlants"/>
        </authorList>
    </citation>
    <scope>IDENTIFICATION</scope>
    <source>
        <strain evidence="5">Williams 82</strain>
    </source>
</reference>
<dbReference type="HOGENOM" id="CLU_012494_22_0_1"/>
<dbReference type="EnsemblPlants" id="KRH71161">
    <property type="protein sequence ID" value="KRH71161"/>
    <property type="gene ID" value="GLYMA_02G133900"/>
</dbReference>
<dbReference type="InterPro" id="IPR029058">
    <property type="entry name" value="AB_hydrolase_fold"/>
</dbReference>